<keyword evidence="12 19" id="KW-0472">Membrane</keyword>
<dbReference type="PROSITE" id="PS01069">
    <property type="entry name" value="DAGK_PROKAR"/>
    <property type="match status" value="1"/>
</dbReference>
<dbReference type="GO" id="GO:0005886">
    <property type="term" value="C:plasma membrane"/>
    <property type="evidence" value="ECO:0007669"/>
    <property type="project" value="UniProtKB-SubCell"/>
</dbReference>
<evidence type="ECO:0000256" key="3">
    <source>
        <dbReference type="ARBA" id="ARBA00022475"/>
    </source>
</evidence>
<keyword evidence="22" id="KW-1185">Reference proteome</keyword>
<evidence type="ECO:0000256" key="5">
    <source>
        <dbReference type="ARBA" id="ARBA00022679"/>
    </source>
</evidence>
<dbReference type="Gene3D" id="1.10.287.3610">
    <property type="match status" value="1"/>
</dbReference>
<sequence length="147" mass="15384">MTPGPLRARRCLPGEAVNSAGSALSWKRWRRSAGFAWAGVTHAYRTQPNFRIETWAAALAALLALWLRAPLAPVALACALVLALELVNTALEAVVDLVSPERHPLAKVAKDAAAAAVLLASLGALLVGLSTLGPPLWAWLRGLPGVG</sequence>
<evidence type="ECO:0000256" key="7">
    <source>
        <dbReference type="ARBA" id="ARBA00022741"/>
    </source>
</evidence>
<feature type="binding site" evidence="17">
    <location>
        <position position="28"/>
    </location>
    <ligand>
        <name>ATP</name>
        <dbReference type="ChEBI" id="CHEBI:30616"/>
    </ligand>
</feature>
<feature type="active site" description="Proton acceptor" evidence="15">
    <location>
        <position position="85"/>
    </location>
</feature>
<keyword evidence="13" id="KW-0594">Phospholipid biosynthesis</keyword>
<evidence type="ECO:0000313" key="22">
    <source>
        <dbReference type="Proteomes" id="UP000630135"/>
    </source>
</evidence>
<keyword evidence="5" id="KW-0808">Transferase</keyword>
<dbReference type="Pfam" id="PF01219">
    <property type="entry name" value="DAGK_prokar"/>
    <property type="match status" value="1"/>
</dbReference>
<comment type="similarity">
    <text evidence="2">Belongs to the bacterial diacylglycerol kinase family.</text>
</comment>
<evidence type="ECO:0000256" key="6">
    <source>
        <dbReference type="ARBA" id="ARBA00022692"/>
    </source>
</evidence>
<dbReference type="GO" id="GO:0016301">
    <property type="term" value="F:kinase activity"/>
    <property type="evidence" value="ECO:0007669"/>
    <property type="project" value="UniProtKB-KW"/>
</dbReference>
<keyword evidence="10 19" id="KW-1133">Transmembrane helix</keyword>
<keyword evidence="8 20" id="KW-0418">Kinase</keyword>
<dbReference type="RefSeq" id="WP_017869793.1">
    <property type="nucleotide sequence ID" value="NZ_BMLZ01000008.1"/>
</dbReference>
<evidence type="ECO:0000256" key="10">
    <source>
        <dbReference type="ARBA" id="ARBA00022989"/>
    </source>
</evidence>
<keyword evidence="14" id="KW-1208">Phospholipid metabolism</keyword>
<reference evidence="20" key="2">
    <citation type="journal article" date="2014" name="Int. J. Syst. Evol. Microbiol.">
        <title>Complete genome sequence of Corynebacterium casei LMG S-19264T (=DSM 44701T), isolated from a smear-ripened cheese.</title>
        <authorList>
            <consortium name="US DOE Joint Genome Institute (JGI-PGF)"/>
            <person name="Walter F."/>
            <person name="Albersmeier A."/>
            <person name="Kalinowski J."/>
            <person name="Ruckert C."/>
        </authorList>
    </citation>
    <scope>NUCLEOTIDE SEQUENCE</scope>
    <source>
        <strain evidence="20">CGMCC 1.8885</strain>
    </source>
</reference>
<keyword evidence="18" id="KW-0479">Metal-binding</keyword>
<feature type="binding site" evidence="18">
    <location>
        <position position="92"/>
    </location>
    <ligand>
        <name>a divalent metal cation</name>
        <dbReference type="ChEBI" id="CHEBI:60240"/>
    </ligand>
</feature>
<comment type="subcellular location">
    <subcellularLocation>
        <location evidence="1">Cell membrane</location>
        <topology evidence="1">Multi-pass membrane protein</topology>
    </subcellularLocation>
</comment>
<feature type="binding site" evidence="17">
    <location>
        <begin position="110"/>
        <end position="111"/>
    </location>
    <ligand>
        <name>ATP</name>
        <dbReference type="ChEBI" id="CHEBI:30616"/>
    </ligand>
</feature>
<evidence type="ECO:0000256" key="1">
    <source>
        <dbReference type="ARBA" id="ARBA00004651"/>
    </source>
</evidence>
<keyword evidence="9 17" id="KW-0067">ATP-binding</keyword>
<dbReference type="GO" id="GO:0046872">
    <property type="term" value="F:metal ion binding"/>
    <property type="evidence" value="ECO:0007669"/>
    <property type="project" value="UniProtKB-KW"/>
</dbReference>
<keyword evidence="3" id="KW-1003">Cell membrane</keyword>
<dbReference type="GeneID" id="59163732"/>
<dbReference type="Proteomes" id="UP000630135">
    <property type="component" value="Unassembled WGS sequence"/>
</dbReference>
<evidence type="ECO:0000256" key="12">
    <source>
        <dbReference type="ARBA" id="ARBA00023136"/>
    </source>
</evidence>
<reference evidence="20" key="4">
    <citation type="submission" date="2023-08" db="EMBL/GenBank/DDBJ databases">
        <authorList>
            <person name="Sun Q."/>
            <person name="Zhou Y."/>
        </authorList>
    </citation>
    <scope>NUCLEOTIDE SEQUENCE</scope>
    <source>
        <strain evidence="21">CGMCC 1.8884</strain>
        <strain evidence="20">CGMCC 1.8885</strain>
    </source>
</reference>
<evidence type="ECO:0000256" key="15">
    <source>
        <dbReference type="PIRSR" id="PIRSR600829-1"/>
    </source>
</evidence>
<dbReference type="EMBL" id="BMMA01000005">
    <property type="protein sequence ID" value="GGI76530.1"/>
    <property type="molecule type" value="Genomic_DNA"/>
</dbReference>
<evidence type="ECO:0000256" key="9">
    <source>
        <dbReference type="ARBA" id="ARBA00022840"/>
    </source>
</evidence>
<evidence type="ECO:0000256" key="14">
    <source>
        <dbReference type="ARBA" id="ARBA00023264"/>
    </source>
</evidence>
<evidence type="ECO:0000256" key="8">
    <source>
        <dbReference type="ARBA" id="ARBA00022777"/>
    </source>
</evidence>
<accession>A0AAV4K4L3</accession>
<keyword evidence="6 19" id="KW-0812">Transmembrane</keyword>
<keyword evidence="11" id="KW-0443">Lipid metabolism</keyword>
<protein>
    <submittedName>
        <fullName evidence="20">Diacylglycerol kinase</fullName>
    </submittedName>
</protein>
<evidence type="ECO:0000256" key="17">
    <source>
        <dbReference type="PIRSR" id="PIRSR600829-3"/>
    </source>
</evidence>
<evidence type="ECO:0000256" key="11">
    <source>
        <dbReference type="ARBA" id="ARBA00023098"/>
    </source>
</evidence>
<evidence type="ECO:0000313" key="21">
    <source>
        <dbReference type="EMBL" id="GGP29249.1"/>
    </source>
</evidence>
<keyword evidence="7 17" id="KW-0547">Nucleotide-binding</keyword>
<dbReference type="PANTHER" id="PTHR34299">
    <property type="entry name" value="DIACYLGLYCEROL KINASE"/>
    <property type="match status" value="1"/>
</dbReference>
<evidence type="ECO:0000256" key="19">
    <source>
        <dbReference type="SAM" id="Phobius"/>
    </source>
</evidence>
<evidence type="ECO:0000256" key="18">
    <source>
        <dbReference type="PIRSR" id="PIRSR600829-4"/>
    </source>
</evidence>
<reference evidence="21" key="1">
    <citation type="journal article" date="2014" name="Int. J. Syst. Evol. Microbiol.">
        <title>Complete genome of a new Firmicutes species belonging to the dominant human colonic microbiota ('Ruminococcus bicirculans') reveals two chromosomes and a selective capacity to utilize plant glucans.</title>
        <authorList>
            <consortium name="NISC Comparative Sequencing Program"/>
            <person name="Wegmann U."/>
            <person name="Louis P."/>
            <person name="Goesmann A."/>
            <person name="Henrissat B."/>
            <person name="Duncan S.H."/>
            <person name="Flint H.J."/>
        </authorList>
    </citation>
    <scope>NUCLEOTIDE SEQUENCE</scope>
    <source>
        <strain evidence="21">CGMCC 1.8884</strain>
    </source>
</reference>
<dbReference type="Proteomes" id="UP000652720">
    <property type="component" value="Unassembled WGS sequence"/>
</dbReference>
<dbReference type="GO" id="GO:0008654">
    <property type="term" value="P:phospholipid biosynthetic process"/>
    <property type="evidence" value="ECO:0007669"/>
    <property type="project" value="UniProtKB-KW"/>
</dbReference>
<evidence type="ECO:0000256" key="13">
    <source>
        <dbReference type="ARBA" id="ARBA00023209"/>
    </source>
</evidence>
<keyword evidence="18" id="KW-0460">Magnesium</keyword>
<evidence type="ECO:0000313" key="20">
    <source>
        <dbReference type="EMBL" id="GGI76530.1"/>
    </source>
</evidence>
<reference evidence="22" key="3">
    <citation type="journal article" date="2019" name="Int. J. Syst. Evol. Microbiol.">
        <title>The Global Catalogue of Microorganisms (GCM) 10K type strain sequencing project: providing services to taxonomists for standard genome sequencing and annotation.</title>
        <authorList>
            <consortium name="The Broad Institute Genomics Platform"/>
            <consortium name="The Broad Institute Genome Sequencing Center for Infectious Disease"/>
            <person name="Wu L."/>
            <person name="Ma J."/>
        </authorList>
    </citation>
    <scope>NUCLEOTIDE SEQUENCE [LARGE SCALE GENOMIC DNA]</scope>
    <source>
        <strain evidence="22">CGMCC 1.8884</strain>
    </source>
</reference>
<name>A0AAV4K4L3_9DEIO</name>
<comment type="cofactor">
    <cofactor evidence="18">
        <name>Mg(2+)</name>
        <dbReference type="ChEBI" id="CHEBI:18420"/>
    </cofactor>
    <text evidence="18">Mn(2+), Zn(2+), Cd(2+) and Co(2+) support activity to lesser extents.</text>
</comment>
<dbReference type="PANTHER" id="PTHR34299:SF1">
    <property type="entry name" value="DIACYLGLYCEROL KINASE"/>
    <property type="match status" value="1"/>
</dbReference>
<evidence type="ECO:0000256" key="2">
    <source>
        <dbReference type="ARBA" id="ARBA00005967"/>
    </source>
</evidence>
<organism evidence="20 23">
    <name type="scientific">Deinococcus wulumuqiensis</name>
    <dbReference type="NCBI Taxonomy" id="980427"/>
    <lineage>
        <taxon>Bacteria</taxon>
        <taxon>Thermotogati</taxon>
        <taxon>Deinococcota</taxon>
        <taxon>Deinococci</taxon>
        <taxon>Deinococcales</taxon>
        <taxon>Deinococcaceae</taxon>
        <taxon>Deinococcus</taxon>
    </lineage>
</organism>
<dbReference type="EMBL" id="BMLZ01000008">
    <property type="protein sequence ID" value="GGP29249.1"/>
    <property type="molecule type" value="Genomic_DNA"/>
</dbReference>
<comment type="caution">
    <text evidence="20">The sequence shown here is derived from an EMBL/GenBank/DDBJ whole genome shotgun (WGS) entry which is preliminary data.</text>
</comment>
<feature type="binding site" evidence="17">
    <location>
        <position position="92"/>
    </location>
    <ligand>
        <name>ATP</name>
        <dbReference type="ChEBI" id="CHEBI:30616"/>
    </ligand>
</feature>
<dbReference type="GO" id="GO:0005524">
    <property type="term" value="F:ATP binding"/>
    <property type="evidence" value="ECO:0007669"/>
    <property type="project" value="UniProtKB-KW"/>
</dbReference>
<gene>
    <name evidence="21" type="ORF">GCM10008021_09000</name>
    <name evidence="20" type="ORF">GCM10010914_08470</name>
</gene>
<feature type="binding site" evidence="17">
    <location>
        <begin position="101"/>
        <end position="103"/>
    </location>
    <ligand>
        <name>ATP</name>
        <dbReference type="ChEBI" id="CHEBI:30616"/>
    </ligand>
</feature>
<feature type="transmembrane region" description="Helical" evidence="19">
    <location>
        <begin position="112"/>
        <end position="133"/>
    </location>
</feature>
<proteinExistence type="inferred from homology"/>
<evidence type="ECO:0000313" key="23">
    <source>
        <dbReference type="Proteomes" id="UP000652720"/>
    </source>
</evidence>
<feature type="binding site" evidence="16">
    <location>
        <position position="85"/>
    </location>
    <ligand>
        <name>substrate</name>
    </ligand>
</feature>
<evidence type="ECO:0000256" key="4">
    <source>
        <dbReference type="ARBA" id="ARBA00022516"/>
    </source>
</evidence>
<dbReference type="InterPro" id="IPR000829">
    <property type="entry name" value="DAGK"/>
</dbReference>
<evidence type="ECO:0000256" key="16">
    <source>
        <dbReference type="PIRSR" id="PIRSR600829-2"/>
    </source>
</evidence>
<feature type="binding site" evidence="16">
    <location>
        <position position="28"/>
    </location>
    <ligand>
        <name>substrate</name>
    </ligand>
</feature>
<dbReference type="InterPro" id="IPR036945">
    <property type="entry name" value="DAGK_sf"/>
</dbReference>
<keyword evidence="4" id="KW-0444">Lipid biosynthesis</keyword>
<dbReference type="AlphaFoldDB" id="A0AAV4K4L3"/>